<organism evidence="1 2">
    <name type="scientific">Lyophyllum shimeji</name>
    <name type="common">Hon-shimeji</name>
    <name type="synonym">Tricholoma shimeji</name>
    <dbReference type="NCBI Taxonomy" id="47721"/>
    <lineage>
        <taxon>Eukaryota</taxon>
        <taxon>Fungi</taxon>
        <taxon>Dikarya</taxon>
        <taxon>Basidiomycota</taxon>
        <taxon>Agaricomycotina</taxon>
        <taxon>Agaricomycetes</taxon>
        <taxon>Agaricomycetidae</taxon>
        <taxon>Agaricales</taxon>
        <taxon>Tricholomatineae</taxon>
        <taxon>Lyophyllaceae</taxon>
        <taxon>Lyophyllum</taxon>
    </lineage>
</organism>
<keyword evidence="2" id="KW-1185">Reference proteome</keyword>
<gene>
    <name evidence="1" type="ORF">LshimejAT787_0411330</name>
</gene>
<evidence type="ECO:0000313" key="2">
    <source>
        <dbReference type="Proteomes" id="UP001063166"/>
    </source>
</evidence>
<dbReference type="Proteomes" id="UP001063166">
    <property type="component" value="Unassembled WGS sequence"/>
</dbReference>
<accession>A0A9P3UM78</accession>
<reference evidence="1" key="1">
    <citation type="submission" date="2022-07" db="EMBL/GenBank/DDBJ databases">
        <title>The genome of Lyophyllum shimeji provides insight into the initial evolution of ectomycorrhizal fungal genome.</title>
        <authorList>
            <person name="Kobayashi Y."/>
            <person name="Shibata T."/>
            <person name="Hirakawa H."/>
            <person name="Shigenobu S."/>
            <person name="Nishiyama T."/>
            <person name="Yamada A."/>
            <person name="Hasebe M."/>
            <person name="Kawaguchi M."/>
        </authorList>
    </citation>
    <scope>NUCLEOTIDE SEQUENCE</scope>
    <source>
        <strain evidence="1">AT787</strain>
    </source>
</reference>
<evidence type="ECO:0000313" key="1">
    <source>
        <dbReference type="EMBL" id="GLB38082.1"/>
    </source>
</evidence>
<protein>
    <submittedName>
        <fullName evidence="1">Uncharacterized protein</fullName>
    </submittedName>
</protein>
<dbReference type="EMBL" id="BRPK01000004">
    <property type="protein sequence ID" value="GLB38082.1"/>
    <property type="molecule type" value="Genomic_DNA"/>
</dbReference>
<name>A0A9P3UM78_LYOSH</name>
<comment type="caution">
    <text evidence="1">The sequence shown here is derived from an EMBL/GenBank/DDBJ whole genome shotgun (WGS) entry which is preliminary data.</text>
</comment>
<dbReference type="OrthoDB" id="3031217at2759"/>
<proteinExistence type="predicted"/>
<sequence length="182" mass="20469">MSTEFVFDNKARYLEGSLISASNVSYILSSTFAKRGDRMPVVTTLKGPYGHQASISWLGPALEVDGSKLRVDDIRFKEKGPGSLFARRWVYQKNQWRVKFEYDAKTWNVFHVLGDTAEQTPSAVFKLYRSKLIGPSVPASKSPNIPPFPSLRGCPKTLREQSHFPDSFACTSYAVVPMRART</sequence>
<dbReference type="AlphaFoldDB" id="A0A9P3UM78"/>